<dbReference type="GO" id="GO:0006089">
    <property type="term" value="P:lactate metabolic process"/>
    <property type="evidence" value="ECO:0007669"/>
    <property type="project" value="TreeGrafter"/>
</dbReference>
<name>A0A820WLY3_9BILA</name>
<evidence type="ECO:0000313" key="1">
    <source>
        <dbReference type="EMBL" id="CAF4519343.1"/>
    </source>
</evidence>
<evidence type="ECO:0000313" key="2">
    <source>
        <dbReference type="Proteomes" id="UP000663838"/>
    </source>
</evidence>
<organism evidence="1 2">
    <name type="scientific">Rotaria socialis</name>
    <dbReference type="NCBI Taxonomy" id="392032"/>
    <lineage>
        <taxon>Eukaryota</taxon>
        <taxon>Metazoa</taxon>
        <taxon>Spiralia</taxon>
        <taxon>Gnathifera</taxon>
        <taxon>Rotifera</taxon>
        <taxon>Eurotatoria</taxon>
        <taxon>Bdelloidea</taxon>
        <taxon>Philodinida</taxon>
        <taxon>Philodinidae</taxon>
        <taxon>Rotaria</taxon>
    </lineage>
</organism>
<gene>
    <name evidence="1" type="ORF">TOA249_LOCUS4890</name>
</gene>
<dbReference type="InterPro" id="IPR015955">
    <property type="entry name" value="Lactate_DH/Glyco_Ohase_4_C"/>
</dbReference>
<dbReference type="GO" id="GO:0004459">
    <property type="term" value="F:L-lactate dehydrogenase (NAD+) activity"/>
    <property type="evidence" value="ECO:0007669"/>
    <property type="project" value="TreeGrafter"/>
</dbReference>
<dbReference type="SUPFAM" id="SSF56327">
    <property type="entry name" value="LDH C-terminal domain-like"/>
    <property type="match status" value="1"/>
</dbReference>
<accession>A0A820WLY3</accession>
<dbReference type="Gene3D" id="3.90.110.10">
    <property type="entry name" value="Lactate dehydrogenase/glycoside hydrolase, family 4, C-terminal"/>
    <property type="match status" value="1"/>
</dbReference>
<dbReference type="EMBL" id="CAJOBS010000191">
    <property type="protein sequence ID" value="CAF4519343.1"/>
    <property type="molecule type" value="Genomic_DNA"/>
</dbReference>
<dbReference type="Proteomes" id="UP000663838">
    <property type="component" value="Unassembled WGS sequence"/>
</dbReference>
<proteinExistence type="predicted"/>
<dbReference type="Gene3D" id="3.40.50.720">
    <property type="entry name" value="NAD(P)-binding Rossmann-like Domain"/>
    <property type="match status" value="1"/>
</dbReference>
<dbReference type="PANTHER" id="PTHR43128">
    <property type="entry name" value="L-2-HYDROXYCARBOXYLATE DEHYDROGENASE (NAD(P)(+))"/>
    <property type="match status" value="1"/>
</dbReference>
<dbReference type="PANTHER" id="PTHR43128:SF16">
    <property type="entry name" value="L-LACTATE DEHYDROGENASE"/>
    <property type="match status" value="1"/>
</dbReference>
<protein>
    <submittedName>
        <fullName evidence="1">Uncharacterized protein</fullName>
    </submittedName>
</protein>
<sequence length="1552" mass="180351">MSYPTKPQAKVTILGTDRSAFVCALTMAIRRYVSEIVVFDQSYNKQMKMCFHDLACAFQLCPSSRTVNLIYTSDIAHTSRSDVVLMTEMHNNYTNIKQNDKTFSISLREKAQQLIDTLHGNPSVILRLLMTNPNAAFLIVTFSTRVSPYDYNSLVVKSLGTNHFHAGQVCGLSSNIYNHRLRYAIGKLLDIPSKNITGFTLKNLHESIEPYWPSITIKGQCIKLTNDESRKIQENFIEPSTSNNAQQEKFQTINSSSIKTDEKIKKHKHLVNTSSHLNMKKIRKNTPNHEKKMTPDASKKHQSISHFNGNISDRILQWHCSSTFLQSIKTNLKISKTREKHHQTLESSVSNNTTNPIESQRNFRQLIQDEVIKHLNGWHCLQILYHRSYEYTLGMNLCEITRSIMSNSQEMLILSAYIQPFFQQQFTKQIYLNNTSLFASVPVIVHRYGIHSIINVESQLELYKHIQRTVAENRVFCDIVQYPLYKTLTNQQGQRQVHGEHNGVARPARKPVTQQGEKEMDLNLHFSEILFDLLMAETNKDKQSTVNENINWNTVEDFNGMFDIVDDENDTLEYAEDELNKYYLSGHVNSMVQEDEMIDDDSYDNDINVIEEIQTEAILSQNFSQLSTKAEDEQKSGVINKRQRSSTTISSPDASCKKIKLIVDDADESTATTTMSNTETNEIPIYLSINNKLFVHMAQTITKTTTSISINSIQQLALFIHQAASVRTDREVMKAYLHSVMGTLKQSESHLIEVDRRVWPIHVQSLMLTQHKAATTTACASVTEDQQADCEKHLHQRLIEMNEKIQYHQNQFNEKKNNLIDFTSNIEQTIRSFVQKHGVKPLEMKRNLRIAMTNHDYDSEILRRQYLQEKPNEYQIQVMKHLSEKKRELEKSKRELLEMKYRVFYNKPHSSLDAIETTMPILNDDDRKLKLLNKHEKLIQRKKLDFVAIKIIGAEIKFYQCLRAFDHELAAMWKNHRELVKNKGMSTTLTDLIEKRFTGIADRWRDVYNYRLNCYFRNFYSDFEPTNTNADGDKMKRIGFSSSLIIDAIHQLSDKELQLLNRGPSYVPPGQISISSSGQSVDDIIKKKYAPLKHQLSCLFSKYHVNIALSMEIEQKISDQFTDLFSVPIPSNLQQRALYEKHLLQSIRYSLNANNLILRRTADNMNTFYLGNLQEFETKANDYLSKSDAYKVLLNKDKGNSGQQWQGQLKEMIESMNLLLESLKNHKAINIDLFNRLLVDASKVKLPCLYFLPDISKENEISLVPYITSKHSATWRIGKYLNELLRPFVDKNLSTTTFRDEPDFMRKLNDYVYVERHLQPTTLFCSIRISNYYTLDAHKSMIDTKLIGTNVPFLNAFVENQNGELFTRVDHHPILPRYTLPYVVGHSKLAHGDWFRSALIRAVCYCSSIENFNLERIYLELTCLTNGYSLFFVENNVQHFFGYSHADSMRYLKDQAMYDKFRHNWFGYMTMQYELSDKLKKFNDNDSLILLNYLYEFGPRCQFNQQFYCLWSESFNQHPNLSKDKAKVQLTTKRQHSLNSLLAREKSTHSIQ</sequence>
<comment type="caution">
    <text evidence="1">The sequence shown here is derived from an EMBL/GenBank/DDBJ whole genome shotgun (WGS) entry which is preliminary data.</text>
</comment>
<reference evidence="1" key="1">
    <citation type="submission" date="2021-02" db="EMBL/GenBank/DDBJ databases">
        <authorList>
            <person name="Nowell W R."/>
        </authorList>
    </citation>
    <scope>NUCLEOTIDE SEQUENCE</scope>
</reference>